<dbReference type="PRINTS" id="PR00344">
    <property type="entry name" value="BCTRLSENSOR"/>
</dbReference>
<feature type="domain" description="Histidine kinase" evidence="7">
    <location>
        <begin position="46"/>
        <end position="264"/>
    </location>
</feature>
<dbReference type="RefSeq" id="WP_176461200.1">
    <property type="nucleotide sequence ID" value="NZ_FZNT01000002.1"/>
</dbReference>
<dbReference type="InterPro" id="IPR005467">
    <property type="entry name" value="His_kinase_dom"/>
</dbReference>
<organism evidence="8 9">
    <name type="scientific">Lutibacter agarilyticus</name>
    <dbReference type="NCBI Taxonomy" id="1109740"/>
    <lineage>
        <taxon>Bacteria</taxon>
        <taxon>Pseudomonadati</taxon>
        <taxon>Bacteroidota</taxon>
        <taxon>Flavobacteriia</taxon>
        <taxon>Flavobacteriales</taxon>
        <taxon>Flavobacteriaceae</taxon>
        <taxon>Lutibacter</taxon>
    </lineage>
</organism>
<dbReference type="SMART" id="SM00387">
    <property type="entry name" value="HATPase_c"/>
    <property type="match status" value="1"/>
</dbReference>
<dbReference type="SUPFAM" id="SSF55874">
    <property type="entry name" value="ATPase domain of HSP90 chaperone/DNA topoisomerase II/histidine kinase"/>
    <property type="match status" value="1"/>
</dbReference>
<dbReference type="InterPro" id="IPR003594">
    <property type="entry name" value="HATPase_dom"/>
</dbReference>
<evidence type="ECO:0000256" key="2">
    <source>
        <dbReference type="ARBA" id="ARBA00012438"/>
    </source>
</evidence>
<keyword evidence="5 8" id="KW-0418">Kinase</keyword>
<dbReference type="GO" id="GO:0005886">
    <property type="term" value="C:plasma membrane"/>
    <property type="evidence" value="ECO:0007669"/>
    <property type="project" value="TreeGrafter"/>
</dbReference>
<evidence type="ECO:0000313" key="8">
    <source>
        <dbReference type="EMBL" id="SNR38117.1"/>
    </source>
</evidence>
<sequence>MKENKKDLASYIDELESKLVDLSLKLKAKDTELKTVQTENFNRIRKVVHNLKNPIGVAYSFAEILATIDCVSANEKSKKYVEIIKNSNDFSIQFLTSLSKLNRLKSPDYKLIKASTNYIKLVSIAVDEFAYEAKDKNRLILNKTSGNELFLNIDSPEIEFLIRILIRNAVRFSSKETTITVEVIEQNDCIETIIKDQGIGISATDLKTIFNEFFVVNTYDVANEKCIGLGLTIAKIILEKHHGTIDVKSTLNSGTEVKISIPKK</sequence>
<dbReference type="InterPro" id="IPR004358">
    <property type="entry name" value="Sig_transdc_His_kin-like_C"/>
</dbReference>
<keyword evidence="6" id="KW-0902">Two-component regulatory system</keyword>
<dbReference type="AlphaFoldDB" id="A0A238VVF8"/>
<dbReference type="Pfam" id="PF02518">
    <property type="entry name" value="HATPase_c"/>
    <property type="match status" value="1"/>
</dbReference>
<dbReference type="InterPro" id="IPR036890">
    <property type="entry name" value="HATPase_C_sf"/>
</dbReference>
<accession>A0A238VVF8</accession>
<dbReference type="SUPFAM" id="SSF47384">
    <property type="entry name" value="Homodimeric domain of signal transducing histidine kinase"/>
    <property type="match status" value="1"/>
</dbReference>
<reference evidence="8 9" key="1">
    <citation type="submission" date="2017-06" db="EMBL/GenBank/DDBJ databases">
        <authorList>
            <person name="Kim H.J."/>
            <person name="Triplett B.A."/>
        </authorList>
    </citation>
    <scope>NUCLEOTIDE SEQUENCE [LARGE SCALE GENOMIC DNA]</scope>
    <source>
        <strain evidence="8 9">DSM 29150</strain>
    </source>
</reference>
<dbReference type="GO" id="GO:0004721">
    <property type="term" value="F:phosphoprotein phosphatase activity"/>
    <property type="evidence" value="ECO:0007669"/>
    <property type="project" value="TreeGrafter"/>
</dbReference>
<evidence type="ECO:0000259" key="7">
    <source>
        <dbReference type="PROSITE" id="PS50109"/>
    </source>
</evidence>
<comment type="catalytic activity">
    <reaction evidence="1">
        <text>ATP + protein L-histidine = ADP + protein N-phospho-L-histidine.</text>
        <dbReference type="EC" id="2.7.13.3"/>
    </reaction>
</comment>
<dbReference type="InterPro" id="IPR036097">
    <property type="entry name" value="HisK_dim/P_sf"/>
</dbReference>
<dbReference type="GO" id="GO:0000155">
    <property type="term" value="F:phosphorelay sensor kinase activity"/>
    <property type="evidence" value="ECO:0007669"/>
    <property type="project" value="InterPro"/>
</dbReference>
<dbReference type="PANTHER" id="PTHR45453:SF1">
    <property type="entry name" value="PHOSPHATE REGULON SENSOR PROTEIN PHOR"/>
    <property type="match status" value="1"/>
</dbReference>
<keyword evidence="9" id="KW-1185">Reference proteome</keyword>
<keyword evidence="4" id="KW-0808">Transferase</keyword>
<dbReference type="EC" id="2.7.13.3" evidence="2"/>
<protein>
    <recommendedName>
        <fullName evidence="2">histidine kinase</fullName>
        <ecNumber evidence="2">2.7.13.3</ecNumber>
    </recommendedName>
</protein>
<dbReference type="GO" id="GO:0016036">
    <property type="term" value="P:cellular response to phosphate starvation"/>
    <property type="evidence" value="ECO:0007669"/>
    <property type="project" value="TreeGrafter"/>
</dbReference>
<name>A0A238VVF8_9FLAO</name>
<dbReference type="EMBL" id="FZNT01000002">
    <property type="protein sequence ID" value="SNR38117.1"/>
    <property type="molecule type" value="Genomic_DNA"/>
</dbReference>
<evidence type="ECO:0000256" key="1">
    <source>
        <dbReference type="ARBA" id="ARBA00000085"/>
    </source>
</evidence>
<dbReference type="Proteomes" id="UP000198384">
    <property type="component" value="Unassembled WGS sequence"/>
</dbReference>
<evidence type="ECO:0000256" key="5">
    <source>
        <dbReference type="ARBA" id="ARBA00022777"/>
    </source>
</evidence>
<dbReference type="Gene3D" id="3.30.565.10">
    <property type="entry name" value="Histidine kinase-like ATPase, C-terminal domain"/>
    <property type="match status" value="1"/>
</dbReference>
<evidence type="ECO:0000313" key="9">
    <source>
        <dbReference type="Proteomes" id="UP000198384"/>
    </source>
</evidence>
<evidence type="ECO:0000256" key="6">
    <source>
        <dbReference type="ARBA" id="ARBA00023012"/>
    </source>
</evidence>
<dbReference type="InterPro" id="IPR050351">
    <property type="entry name" value="BphY/WalK/GraS-like"/>
</dbReference>
<evidence type="ECO:0000256" key="4">
    <source>
        <dbReference type="ARBA" id="ARBA00022679"/>
    </source>
</evidence>
<evidence type="ECO:0000256" key="3">
    <source>
        <dbReference type="ARBA" id="ARBA00022553"/>
    </source>
</evidence>
<keyword evidence="3" id="KW-0597">Phosphoprotein</keyword>
<proteinExistence type="predicted"/>
<gene>
    <name evidence="8" type="ORF">SAMN06265371_102129</name>
</gene>
<dbReference type="PANTHER" id="PTHR45453">
    <property type="entry name" value="PHOSPHATE REGULON SENSOR PROTEIN PHOR"/>
    <property type="match status" value="1"/>
</dbReference>
<dbReference type="PROSITE" id="PS50109">
    <property type="entry name" value="HIS_KIN"/>
    <property type="match status" value="1"/>
</dbReference>